<evidence type="ECO:0008006" key="3">
    <source>
        <dbReference type="Google" id="ProtNLM"/>
    </source>
</evidence>
<gene>
    <name evidence="1" type="ORF">C7459_109188</name>
</gene>
<name>A0A316D830_9BACL</name>
<dbReference type="OrthoDB" id="2380504at2"/>
<evidence type="ECO:0000313" key="2">
    <source>
        <dbReference type="Proteomes" id="UP000245634"/>
    </source>
</evidence>
<sequence length="393" mass="44842">MNSLVAPSFTAVDKIPLGRRIEEIKKEKGGYYSNVAMAGRIGTNHETLRLMWKGKREIYTFELDKIAIDLKLPVERILQVDVKKETEELIALLLERKHPDKTLKLALKLADQALGLSERCNAMLRLGQAFNDSYQFIESKNALEQAHQLALRTKEHYGETDILYSVMYQLMASYTAIRDFKSASDLLNEIMPFFEETPSRLSSISYQKAMIEESNGNIVAAHKFAVESVQHAKESGNQVLLAQTKFNLAHFEFKMANYSKSQVLLTDAIKEFDQDSRSRIITRKEIVKTLLKQGLKSSAVTVLETAIVEARDMNWRDMLGKLLILYTLATDQPSYAKAILDDNGYSLKIRYLACKCLLEHYRLSGDAPMFLHYHEVAEKMCIDFSDFLDEGEL</sequence>
<dbReference type="InterPro" id="IPR011990">
    <property type="entry name" value="TPR-like_helical_dom_sf"/>
</dbReference>
<dbReference type="AlphaFoldDB" id="A0A316D830"/>
<dbReference type="Gene3D" id="1.25.40.10">
    <property type="entry name" value="Tetratricopeptide repeat domain"/>
    <property type="match status" value="1"/>
</dbReference>
<evidence type="ECO:0000313" key="1">
    <source>
        <dbReference type="EMBL" id="PWK12826.1"/>
    </source>
</evidence>
<reference evidence="1 2" key="1">
    <citation type="submission" date="2018-05" db="EMBL/GenBank/DDBJ databases">
        <title>Genomic Encyclopedia of Type Strains, Phase IV (KMG-IV): sequencing the most valuable type-strain genomes for metagenomic binning, comparative biology and taxonomic classification.</title>
        <authorList>
            <person name="Goeker M."/>
        </authorList>
    </citation>
    <scope>NUCLEOTIDE SEQUENCE [LARGE SCALE GENOMIC DNA]</scope>
    <source>
        <strain evidence="1 2">DSM 18773</strain>
    </source>
</reference>
<organism evidence="1 2">
    <name type="scientific">Tumebacillus permanentifrigoris</name>
    <dbReference type="NCBI Taxonomy" id="378543"/>
    <lineage>
        <taxon>Bacteria</taxon>
        <taxon>Bacillati</taxon>
        <taxon>Bacillota</taxon>
        <taxon>Bacilli</taxon>
        <taxon>Bacillales</taxon>
        <taxon>Alicyclobacillaceae</taxon>
        <taxon>Tumebacillus</taxon>
    </lineage>
</organism>
<dbReference type="RefSeq" id="WP_109689559.1">
    <property type="nucleotide sequence ID" value="NZ_QGGL01000009.1"/>
</dbReference>
<comment type="caution">
    <text evidence="1">The sequence shown here is derived from an EMBL/GenBank/DDBJ whole genome shotgun (WGS) entry which is preliminary data.</text>
</comment>
<keyword evidence="2" id="KW-1185">Reference proteome</keyword>
<dbReference type="SUPFAM" id="SSF48452">
    <property type="entry name" value="TPR-like"/>
    <property type="match status" value="1"/>
</dbReference>
<dbReference type="Proteomes" id="UP000245634">
    <property type="component" value="Unassembled WGS sequence"/>
</dbReference>
<accession>A0A316D830</accession>
<dbReference type="EMBL" id="QGGL01000009">
    <property type="protein sequence ID" value="PWK12826.1"/>
    <property type="molecule type" value="Genomic_DNA"/>
</dbReference>
<protein>
    <recommendedName>
        <fullName evidence="3">HTH cro/C1-type domain-containing protein</fullName>
    </recommendedName>
</protein>
<proteinExistence type="predicted"/>